<dbReference type="PANTHER" id="PTHR11743:SF70">
    <property type="entry name" value="GH26960P-RELATED"/>
    <property type="match status" value="1"/>
</dbReference>
<gene>
    <name evidence="4" type="primary">POR2_2</name>
    <name evidence="4" type="ORF">GRS66_008364</name>
</gene>
<dbReference type="InterPro" id="IPR027246">
    <property type="entry name" value="Porin_Euk/Tom40"/>
</dbReference>
<dbReference type="GO" id="GO:0046930">
    <property type="term" value="C:pore complex"/>
    <property type="evidence" value="ECO:0007669"/>
    <property type="project" value="UniProtKB-KW"/>
</dbReference>
<keyword evidence="3" id="KW-0813">Transport</keyword>
<dbReference type="AlphaFoldDB" id="A0A6C1E9Q5"/>
<keyword evidence="3" id="KW-0626">Porin</keyword>
<dbReference type="GO" id="GO:0005741">
    <property type="term" value="C:mitochondrial outer membrane"/>
    <property type="evidence" value="ECO:0007669"/>
    <property type="project" value="InterPro"/>
</dbReference>
<dbReference type="CDD" id="cd07306">
    <property type="entry name" value="Porin3_VDAC"/>
    <property type="match status" value="1"/>
</dbReference>
<dbReference type="Gene3D" id="2.40.160.10">
    <property type="entry name" value="Porin"/>
    <property type="match status" value="1"/>
</dbReference>
<evidence type="ECO:0000256" key="3">
    <source>
        <dbReference type="ARBA" id="ARBA00023114"/>
    </source>
</evidence>
<evidence type="ECO:0000256" key="1">
    <source>
        <dbReference type="ARBA" id="ARBA00007780"/>
    </source>
</evidence>
<dbReference type="GO" id="GO:0008308">
    <property type="term" value="F:voltage-gated monoatomic anion channel activity"/>
    <property type="evidence" value="ECO:0007669"/>
    <property type="project" value="InterPro"/>
</dbReference>
<evidence type="ECO:0000313" key="4">
    <source>
        <dbReference type="EMBL" id="QID85779.1"/>
    </source>
</evidence>
<proteinExistence type="inferred from homology"/>
<protein>
    <submittedName>
        <fullName evidence="4">Mitochondrial outer membrane protein porin 2</fullName>
    </submittedName>
</protein>
<dbReference type="PRINTS" id="PR00185">
    <property type="entry name" value="EUKARYTPORIN"/>
</dbReference>
<dbReference type="InterPro" id="IPR001925">
    <property type="entry name" value="Porin_Euk"/>
</dbReference>
<name>A0A6C1E9Q5_SACPS</name>
<keyword evidence="2" id="KW-1134">Transmembrane beta strand</keyword>
<dbReference type="PANTHER" id="PTHR11743">
    <property type="entry name" value="VOLTAGE-DEPENDENT ANION-SELECTIVE CHANNEL"/>
    <property type="match status" value="1"/>
</dbReference>
<dbReference type="PROSITE" id="PS00558">
    <property type="entry name" value="EUKARYOTIC_PORIN"/>
    <property type="match status" value="1"/>
</dbReference>
<accession>A0A6C1E9Q5</accession>
<evidence type="ECO:0000256" key="2">
    <source>
        <dbReference type="ARBA" id="ARBA00022452"/>
    </source>
</evidence>
<keyword evidence="5" id="KW-1185">Reference proteome</keyword>
<organism evidence="4 5">
    <name type="scientific">Saccharomyces pastorianus</name>
    <name type="common">Lager yeast</name>
    <name type="synonym">Saccharomyces cerevisiae x Saccharomyces eubayanus</name>
    <dbReference type="NCBI Taxonomy" id="27292"/>
    <lineage>
        <taxon>Eukaryota</taxon>
        <taxon>Fungi</taxon>
        <taxon>Dikarya</taxon>
        <taxon>Ascomycota</taxon>
        <taxon>Saccharomycotina</taxon>
        <taxon>Saccharomycetes</taxon>
        <taxon>Saccharomycetales</taxon>
        <taxon>Saccharomycetaceae</taxon>
        <taxon>Saccharomyces</taxon>
    </lineage>
</organism>
<dbReference type="Pfam" id="PF01459">
    <property type="entry name" value="Porin_3"/>
    <property type="match status" value="1"/>
</dbReference>
<sequence>MAPPFFNDISRDINGLLNRDFFHTSPLSLNISTTTQNGVNFALRGKQAVKEGPIQASVEGRFYDRKEGVSLSQSWSNQNRLNSRIEFSKIAPGLRADVNACLTPQAIKSAKVNLSFAQEFFTTRGSVDLLHTKDFVGNVTLAHDGFVGGTEIAYDIPGGALARYAVALGYLASDYSFVLSTNNKQFTSASFFQNVNRHLQVGAKATVQSKATPSMNIEFVTKYLPDSTSQIKAKITDSGLATLSYKQNLKKGISLGMGMSFNALELAEPVHKFGWSLSFSA</sequence>
<comment type="similarity">
    <text evidence="1">Belongs to the eukaryotic mitochondrial porin family.</text>
</comment>
<dbReference type="EMBL" id="CP049006">
    <property type="protein sequence ID" value="QID85779.1"/>
    <property type="molecule type" value="Genomic_DNA"/>
</dbReference>
<dbReference type="GO" id="GO:0015288">
    <property type="term" value="F:porin activity"/>
    <property type="evidence" value="ECO:0007669"/>
    <property type="project" value="UniProtKB-KW"/>
</dbReference>
<dbReference type="OrthoDB" id="7827681at2759"/>
<reference evidence="4 5" key="1">
    <citation type="journal article" date="2019" name="BMC Genomics">
        <title>Chromosome level assembly and comparative genome analysis confirm lager-brewing yeasts originated from a single hybridization.</title>
        <authorList>
            <person name="Salazar A.N."/>
            <person name="Gorter de Vries A.R."/>
            <person name="van den Broek M."/>
            <person name="Brouwers N."/>
            <person name="de la Torre Cortes P."/>
            <person name="Kuijpers N.G.A."/>
            <person name="Daran J.G."/>
            <person name="Abeel T."/>
        </authorList>
    </citation>
    <scope>NUCLEOTIDE SEQUENCE [LARGE SCALE GENOMIC DNA]</scope>
    <source>
        <strain evidence="4 5">CBS 1483</strain>
    </source>
</reference>
<dbReference type="InterPro" id="IPR023614">
    <property type="entry name" value="Porin_dom_sf"/>
</dbReference>
<keyword evidence="2" id="KW-0472">Membrane</keyword>
<keyword evidence="2" id="KW-0812">Transmembrane</keyword>
<evidence type="ECO:0000313" key="5">
    <source>
        <dbReference type="Proteomes" id="UP000501346"/>
    </source>
</evidence>
<dbReference type="Proteomes" id="UP000501346">
    <property type="component" value="Chromosome SeIX"/>
</dbReference>
<keyword evidence="3" id="KW-0406">Ion transport</keyword>